<dbReference type="Proteomes" id="UP001597314">
    <property type="component" value="Unassembled WGS sequence"/>
</dbReference>
<evidence type="ECO:0000313" key="4">
    <source>
        <dbReference type="Proteomes" id="UP001597314"/>
    </source>
</evidence>
<comment type="caution">
    <text evidence="3">The sequence shown here is derived from an EMBL/GenBank/DDBJ whole genome shotgun (WGS) entry which is preliminary data.</text>
</comment>
<evidence type="ECO:0000256" key="2">
    <source>
        <dbReference type="SAM" id="Phobius"/>
    </source>
</evidence>
<feature type="transmembrane region" description="Helical" evidence="2">
    <location>
        <begin position="83"/>
        <end position="102"/>
    </location>
</feature>
<evidence type="ECO:0000313" key="3">
    <source>
        <dbReference type="EMBL" id="MFD2184403.1"/>
    </source>
</evidence>
<sequence length="156" mass="15867">MRYWIGIVMFAAAAAFVVSGVLHKRRVLAARMAAEARGIASVPPEAFSIAAVGEGIRPLILVFLTVTAAMIVVMFVLPGGDESLSLLDLGGVLAALAAYGIWMSRRVTYRMSDIVRAEAATAAPAGGGIDRPAEAAVGAAGAGTTPDAGRAAREAG</sequence>
<name>A0ABW5AN67_9BRAD</name>
<feature type="region of interest" description="Disordered" evidence="1">
    <location>
        <begin position="136"/>
        <end position="156"/>
    </location>
</feature>
<keyword evidence="4" id="KW-1185">Reference proteome</keyword>
<dbReference type="RefSeq" id="WP_378479543.1">
    <property type="nucleotide sequence ID" value="NZ_JBHUIW010000027.1"/>
</dbReference>
<gene>
    <name evidence="3" type="ORF">ACFSOX_19795</name>
</gene>
<feature type="transmembrane region" description="Helical" evidence="2">
    <location>
        <begin position="59"/>
        <end position="77"/>
    </location>
</feature>
<keyword evidence="2" id="KW-1133">Transmembrane helix</keyword>
<evidence type="ECO:0000256" key="1">
    <source>
        <dbReference type="SAM" id="MobiDB-lite"/>
    </source>
</evidence>
<organism evidence="3 4">
    <name type="scientific">Rhodoplanes azumiensis</name>
    <dbReference type="NCBI Taxonomy" id="1897628"/>
    <lineage>
        <taxon>Bacteria</taxon>
        <taxon>Pseudomonadati</taxon>
        <taxon>Pseudomonadota</taxon>
        <taxon>Alphaproteobacteria</taxon>
        <taxon>Hyphomicrobiales</taxon>
        <taxon>Nitrobacteraceae</taxon>
        <taxon>Rhodoplanes</taxon>
    </lineage>
</organism>
<feature type="compositionally biased region" description="Low complexity" evidence="1">
    <location>
        <begin position="136"/>
        <end position="149"/>
    </location>
</feature>
<accession>A0ABW5AN67</accession>
<protein>
    <submittedName>
        <fullName evidence="3">Uncharacterized protein</fullName>
    </submittedName>
</protein>
<dbReference type="EMBL" id="JBHUIW010000027">
    <property type="protein sequence ID" value="MFD2184403.1"/>
    <property type="molecule type" value="Genomic_DNA"/>
</dbReference>
<keyword evidence="2" id="KW-0812">Transmembrane</keyword>
<feature type="transmembrane region" description="Helical" evidence="2">
    <location>
        <begin position="6"/>
        <end position="22"/>
    </location>
</feature>
<proteinExistence type="predicted"/>
<keyword evidence="2" id="KW-0472">Membrane</keyword>
<reference evidence="4" key="1">
    <citation type="journal article" date="2019" name="Int. J. Syst. Evol. Microbiol.">
        <title>The Global Catalogue of Microorganisms (GCM) 10K type strain sequencing project: providing services to taxonomists for standard genome sequencing and annotation.</title>
        <authorList>
            <consortium name="The Broad Institute Genomics Platform"/>
            <consortium name="The Broad Institute Genome Sequencing Center for Infectious Disease"/>
            <person name="Wu L."/>
            <person name="Ma J."/>
        </authorList>
    </citation>
    <scope>NUCLEOTIDE SEQUENCE [LARGE SCALE GENOMIC DNA]</scope>
    <source>
        <strain evidence="4">CGMCC 1.6774</strain>
    </source>
</reference>